<dbReference type="Gene3D" id="2.30.30.140">
    <property type="match status" value="1"/>
</dbReference>
<comment type="subcellular location">
    <subcellularLocation>
        <location evidence="1">Nucleus</location>
    </subcellularLocation>
</comment>
<feature type="region of interest" description="Disordered" evidence="3">
    <location>
        <begin position="120"/>
        <end position="145"/>
    </location>
</feature>
<organism evidence="5 6">
    <name type="scientific">Volvox africanus</name>
    <dbReference type="NCBI Taxonomy" id="51714"/>
    <lineage>
        <taxon>Eukaryota</taxon>
        <taxon>Viridiplantae</taxon>
        <taxon>Chlorophyta</taxon>
        <taxon>core chlorophytes</taxon>
        <taxon>Chlorophyceae</taxon>
        <taxon>CS clade</taxon>
        <taxon>Chlamydomonadales</taxon>
        <taxon>Volvocaceae</taxon>
        <taxon>Volvox</taxon>
    </lineage>
</organism>
<evidence type="ECO:0000313" key="6">
    <source>
        <dbReference type="Proteomes" id="UP001165090"/>
    </source>
</evidence>
<dbReference type="InterPro" id="IPR000467">
    <property type="entry name" value="G_patch_dom"/>
</dbReference>
<name>A0ABQ5RYJ3_9CHLO</name>
<protein>
    <recommendedName>
        <fullName evidence="4">G-patch domain-containing protein</fullName>
    </recommendedName>
</protein>
<feature type="compositionally biased region" description="Basic and acidic residues" evidence="3">
    <location>
        <begin position="559"/>
        <end position="584"/>
    </location>
</feature>
<evidence type="ECO:0000256" key="2">
    <source>
        <dbReference type="ARBA" id="ARBA00023242"/>
    </source>
</evidence>
<evidence type="ECO:0000259" key="4">
    <source>
        <dbReference type="PROSITE" id="PS50174"/>
    </source>
</evidence>
<evidence type="ECO:0000256" key="3">
    <source>
        <dbReference type="SAM" id="MobiDB-lite"/>
    </source>
</evidence>
<evidence type="ECO:0000313" key="5">
    <source>
        <dbReference type="EMBL" id="GLI62278.1"/>
    </source>
</evidence>
<evidence type="ECO:0000256" key="1">
    <source>
        <dbReference type="ARBA" id="ARBA00004123"/>
    </source>
</evidence>
<proteinExistence type="predicted"/>
<dbReference type="PANTHER" id="PTHR15818:SF2">
    <property type="entry name" value="G-PATCH DOMAIN AND KOW MOTIFS-CONTAINING PROTEIN"/>
    <property type="match status" value="1"/>
</dbReference>
<feature type="compositionally biased region" description="Basic and acidic residues" evidence="3">
    <location>
        <begin position="453"/>
        <end position="462"/>
    </location>
</feature>
<feature type="compositionally biased region" description="Basic residues" evidence="3">
    <location>
        <begin position="534"/>
        <end position="558"/>
    </location>
</feature>
<dbReference type="PANTHER" id="PTHR15818">
    <property type="entry name" value="G PATCH AND KOW-CONTAINING"/>
    <property type="match status" value="1"/>
</dbReference>
<dbReference type="Pfam" id="PF12656">
    <property type="entry name" value="G-patch_2"/>
    <property type="match status" value="1"/>
</dbReference>
<feature type="compositionally biased region" description="Basic and acidic residues" evidence="3">
    <location>
        <begin position="355"/>
        <end position="375"/>
    </location>
</feature>
<dbReference type="Proteomes" id="UP001165090">
    <property type="component" value="Unassembled WGS sequence"/>
</dbReference>
<keyword evidence="2" id="KW-0539">Nucleus</keyword>
<feature type="compositionally biased region" description="Gly residues" evidence="3">
    <location>
        <begin position="376"/>
        <end position="401"/>
    </location>
</feature>
<comment type="caution">
    <text evidence="5">The sequence shown here is derived from an EMBL/GenBank/DDBJ whole genome shotgun (WGS) entry which is preliminary data.</text>
</comment>
<feature type="compositionally biased region" description="Basic and acidic residues" evidence="3">
    <location>
        <begin position="402"/>
        <end position="444"/>
    </location>
</feature>
<dbReference type="Pfam" id="PF25088">
    <property type="entry name" value="GPKOW_C"/>
    <property type="match status" value="1"/>
</dbReference>
<dbReference type="EMBL" id="BSDZ01000011">
    <property type="protein sequence ID" value="GLI62278.1"/>
    <property type="molecule type" value="Genomic_DNA"/>
</dbReference>
<dbReference type="InterPro" id="IPR026822">
    <property type="entry name" value="Spp2/MOS2_G-patch"/>
</dbReference>
<accession>A0ABQ5RYJ3</accession>
<dbReference type="InterPro" id="IPR045166">
    <property type="entry name" value="Spp2-like"/>
</dbReference>
<keyword evidence="6" id="KW-1185">Reference proteome</keyword>
<reference evidence="5 6" key="1">
    <citation type="journal article" date="2023" name="IScience">
        <title>Expanded male sex-determining region conserved during the evolution of homothallism in the green alga Volvox.</title>
        <authorList>
            <person name="Yamamoto K."/>
            <person name="Matsuzaki R."/>
            <person name="Mahakham W."/>
            <person name="Heman W."/>
            <person name="Sekimoto H."/>
            <person name="Kawachi M."/>
            <person name="Minakuchi Y."/>
            <person name="Toyoda A."/>
            <person name="Nozaki H."/>
        </authorList>
    </citation>
    <scope>NUCLEOTIDE SEQUENCE [LARGE SCALE GENOMIC DNA]</scope>
    <source>
        <strain evidence="5 6">NIES-4468</strain>
    </source>
</reference>
<feature type="domain" description="G-patch" evidence="4">
    <location>
        <begin position="176"/>
        <end position="205"/>
    </location>
</feature>
<dbReference type="PROSITE" id="PS50174">
    <property type="entry name" value="G_PATCH"/>
    <property type="match status" value="1"/>
</dbReference>
<dbReference type="SMART" id="SM00443">
    <property type="entry name" value="G_patch"/>
    <property type="match status" value="1"/>
</dbReference>
<feature type="region of interest" description="Disordered" evidence="3">
    <location>
        <begin position="334"/>
        <end position="587"/>
    </location>
</feature>
<feature type="compositionally biased region" description="Basic and acidic residues" evidence="3">
    <location>
        <begin position="492"/>
        <end position="501"/>
    </location>
</feature>
<gene>
    <name evidence="5" type="ORF">VaNZ11_004886</name>
</gene>
<sequence>MMADGREQKPSLAFTFQKKKVLQKVAVNVVEQKDIGQLISGFEGAKIQVVGGDTAAELKTYVIPKIENTYKSGVGPKKFTPSYKPPSSDANVDNSEDRFVQAASTVPVITEFGLQLREDRQGNRAPGDAGPSNSVGNGNGGGGSTTAAFLEARAFREAVEELPESVDVEAYEAMPIEEFGKAMLRGMGWQDGMGVGRNRKKVDAIEYVRRPERLGLGAQPLALKADTSKPVKMGDKPQRQDLVLAPDADGRQRNVRKLDEQLVARSTVLPGPQPGKEMRITSGPHASLACTALEALPATGDIKQHERWLVRLAASQELVVVQVSELGEKWDRAKAVDKPGKDAGGGDGGGGGKLRSREVRGMETQDVDRDSERGGGDSGGGGGRGGAGSGGGLADGSGGTDGGRDRDGLRSDPDYERPYDRQYDCDRDSGRQRGREREESRPADNRSGGKRKSREEDERRLGDDDDGGRAGGSKRSRGSEPHRSTGGSGGERVQDRQYDSRYDDDDDDNDDGKKDSKGHHMHGKKEKEKDPKKEKKKKKEKNEKKKHHDRDRDHHRHGSWKDRDRSRKRDGSEEMEEKEEKALERGPAGARPTWLFPAIKVRIVDKSVRSGKLYLKKGAVVDVHPGGTADVAVDDTGDVLRLPESSLETVVPRHEGAAVLVVAGPHRGSRGRLLQASTATGAAAVQLAADFSIVRLLLDDVAGFAGELDEE</sequence>
<feature type="compositionally biased region" description="Gly residues" evidence="3">
    <location>
        <begin position="342"/>
        <end position="353"/>
    </location>
</feature>
<feature type="region of interest" description="Disordered" evidence="3">
    <location>
        <begin position="74"/>
        <end position="93"/>
    </location>
</feature>